<proteinExistence type="predicted"/>
<dbReference type="InterPro" id="IPR001781">
    <property type="entry name" value="Znf_LIM"/>
</dbReference>
<dbReference type="PROSITE" id="PS51303">
    <property type="entry name" value="PET"/>
    <property type="match status" value="1"/>
</dbReference>
<dbReference type="PANTHER" id="PTHR24211:SF37">
    <property type="entry name" value="PROTEIN ESPINAS-LIKE PROTEIN"/>
    <property type="match status" value="1"/>
</dbReference>
<dbReference type="CDD" id="cd09830">
    <property type="entry name" value="PET_LIMPETin_LIM-9"/>
    <property type="match status" value="1"/>
</dbReference>
<evidence type="ECO:0000259" key="6">
    <source>
        <dbReference type="PROSITE" id="PS50023"/>
    </source>
</evidence>
<dbReference type="Gene3D" id="2.10.110.10">
    <property type="entry name" value="Cysteine Rich Protein"/>
    <property type="match status" value="1"/>
</dbReference>
<evidence type="ECO:0000256" key="1">
    <source>
        <dbReference type="ARBA" id="ARBA00022723"/>
    </source>
</evidence>
<evidence type="ECO:0000256" key="2">
    <source>
        <dbReference type="ARBA" id="ARBA00022737"/>
    </source>
</evidence>
<evidence type="ECO:0000256" key="4">
    <source>
        <dbReference type="ARBA" id="ARBA00023038"/>
    </source>
</evidence>
<keyword evidence="2" id="KW-0677">Repeat</keyword>
<sequence>MITTLRATNYNKCLMGQKRSEMMDHLVVGLPVARHEYHEKHNRICRYLHWHRCWEFGAKGVNKQWYDHTPDPVTIVDSIQYFTTTKLCMIYSSLERFMYRETISTDNDEQIRRARYLETSRIGTSQRKDSLITLHISNELRTKKNTFQPLPTIALALAPGLCEQGVKKTCNSCKCPRESHDVYHKEWVNVRNRLGFDSPVDMAKSTSKDKSFNEGYAWVPSGLPSYKISEYFQQIPSSKVPRLGSSGEKYRDKQLILQLPKQDLALAYCKHVENSQQSCYEDFINARNEIALDIGYVKDNISISTECPTCHHFIKPGDLGVIAPKFGEDVVWHPGCFVCTECNEILVDLTYCVHDNLLYCERHYAEQLKPRCAGCDEIF</sequence>
<evidence type="ECO:0000256" key="5">
    <source>
        <dbReference type="PROSITE-ProRule" id="PRU00125"/>
    </source>
</evidence>
<name>A0ABR1BDH6_POLSC</name>
<dbReference type="EMBL" id="JAWJWF010000001">
    <property type="protein sequence ID" value="KAK6641493.1"/>
    <property type="molecule type" value="Genomic_DNA"/>
</dbReference>
<dbReference type="SMART" id="SM00132">
    <property type="entry name" value="LIM"/>
    <property type="match status" value="1"/>
</dbReference>
<evidence type="ECO:0000313" key="8">
    <source>
        <dbReference type="EMBL" id="KAK6641493.1"/>
    </source>
</evidence>
<dbReference type="SUPFAM" id="SSF57716">
    <property type="entry name" value="Glucocorticoid receptor-like (DNA-binding domain)"/>
    <property type="match status" value="1"/>
</dbReference>
<keyword evidence="1 5" id="KW-0479">Metal-binding</keyword>
<reference evidence="8 9" key="1">
    <citation type="submission" date="2023-09" db="EMBL/GenBank/DDBJ databases">
        <title>Genomes of two closely related lineages of the louse Polyplax serrata with different host specificities.</title>
        <authorList>
            <person name="Martinu J."/>
            <person name="Tarabai H."/>
            <person name="Stefka J."/>
            <person name="Hypsa V."/>
        </authorList>
    </citation>
    <scope>NUCLEOTIDE SEQUENCE [LARGE SCALE GENOMIC DNA]</scope>
    <source>
        <strain evidence="8">98ZLc_SE</strain>
    </source>
</reference>
<gene>
    <name evidence="8" type="ORF">RUM44_013205</name>
</gene>
<evidence type="ECO:0000256" key="3">
    <source>
        <dbReference type="ARBA" id="ARBA00022833"/>
    </source>
</evidence>
<protein>
    <recommendedName>
        <fullName evidence="10">Prickle-like protein 3</fullName>
    </recommendedName>
</protein>
<evidence type="ECO:0000313" key="9">
    <source>
        <dbReference type="Proteomes" id="UP001359485"/>
    </source>
</evidence>
<feature type="domain" description="LIM zinc-binding" evidence="6">
    <location>
        <begin position="305"/>
        <end position="370"/>
    </location>
</feature>
<dbReference type="InterPro" id="IPR047120">
    <property type="entry name" value="Pk/Esn/Tes"/>
</dbReference>
<dbReference type="PROSITE" id="PS00478">
    <property type="entry name" value="LIM_DOMAIN_1"/>
    <property type="match status" value="1"/>
</dbReference>
<dbReference type="CDD" id="cd09414">
    <property type="entry name" value="LIM1_LIMPETin"/>
    <property type="match status" value="1"/>
</dbReference>
<dbReference type="PANTHER" id="PTHR24211">
    <property type="entry name" value="LIM DOMAIN-CONTAINING PROTEIN"/>
    <property type="match status" value="1"/>
</dbReference>
<dbReference type="Pfam" id="PF06297">
    <property type="entry name" value="PET"/>
    <property type="match status" value="1"/>
</dbReference>
<comment type="caution">
    <text evidence="8">The sequence shown here is derived from an EMBL/GenBank/DDBJ whole genome shotgun (WGS) entry which is preliminary data.</text>
</comment>
<evidence type="ECO:0000259" key="7">
    <source>
        <dbReference type="PROSITE" id="PS51303"/>
    </source>
</evidence>
<accession>A0ABR1BDH6</accession>
<keyword evidence="3 5" id="KW-0862">Zinc</keyword>
<dbReference type="InterPro" id="IPR010442">
    <property type="entry name" value="PET_domain"/>
</dbReference>
<dbReference type="PROSITE" id="PS50023">
    <property type="entry name" value="LIM_DOMAIN_2"/>
    <property type="match status" value="1"/>
</dbReference>
<dbReference type="Proteomes" id="UP001359485">
    <property type="component" value="Unassembled WGS sequence"/>
</dbReference>
<evidence type="ECO:0008006" key="10">
    <source>
        <dbReference type="Google" id="ProtNLM"/>
    </source>
</evidence>
<keyword evidence="4 5" id="KW-0440">LIM domain</keyword>
<organism evidence="8 9">
    <name type="scientific">Polyplax serrata</name>
    <name type="common">Common mouse louse</name>
    <dbReference type="NCBI Taxonomy" id="468196"/>
    <lineage>
        <taxon>Eukaryota</taxon>
        <taxon>Metazoa</taxon>
        <taxon>Ecdysozoa</taxon>
        <taxon>Arthropoda</taxon>
        <taxon>Hexapoda</taxon>
        <taxon>Insecta</taxon>
        <taxon>Pterygota</taxon>
        <taxon>Neoptera</taxon>
        <taxon>Paraneoptera</taxon>
        <taxon>Psocodea</taxon>
        <taxon>Troctomorpha</taxon>
        <taxon>Phthiraptera</taxon>
        <taxon>Anoplura</taxon>
        <taxon>Polyplacidae</taxon>
        <taxon>Polyplax</taxon>
    </lineage>
</organism>
<dbReference type="Pfam" id="PF00412">
    <property type="entry name" value="LIM"/>
    <property type="match status" value="1"/>
</dbReference>
<keyword evidence="9" id="KW-1185">Reference proteome</keyword>
<feature type="domain" description="PET" evidence="7">
    <location>
        <begin position="198"/>
        <end position="304"/>
    </location>
</feature>